<dbReference type="SFLD" id="SFLDF00027">
    <property type="entry name" value="p-type_atpase"/>
    <property type="match status" value="1"/>
</dbReference>
<feature type="non-terminal residue" evidence="16">
    <location>
        <position position="1"/>
    </location>
</feature>
<dbReference type="InterPro" id="IPR008250">
    <property type="entry name" value="ATPase_P-typ_transduc_dom_A_sf"/>
</dbReference>
<dbReference type="FunCoup" id="F1A2S2">
    <property type="interactions" value="6"/>
</dbReference>
<dbReference type="KEGG" id="dpp:DICPUDRAFT_42780"/>
<dbReference type="InterPro" id="IPR005775">
    <property type="entry name" value="P-type_ATPase_IIC"/>
</dbReference>
<dbReference type="OrthoDB" id="158672at2759"/>
<dbReference type="InParanoid" id="F1A2S2"/>
<dbReference type="EMBL" id="GL871423">
    <property type="protein sequence ID" value="EGC29505.1"/>
    <property type="molecule type" value="Genomic_DNA"/>
</dbReference>
<keyword evidence="8 14" id="KW-0067">ATP-binding</keyword>
<dbReference type="InterPro" id="IPR001757">
    <property type="entry name" value="P_typ_ATPase"/>
</dbReference>
<dbReference type="InterPro" id="IPR006068">
    <property type="entry name" value="ATPase_P-typ_cation-transptr_C"/>
</dbReference>
<dbReference type="PRINTS" id="PR00121">
    <property type="entry name" value="NAKATPASE"/>
</dbReference>
<evidence type="ECO:0000256" key="6">
    <source>
        <dbReference type="ARBA" id="ARBA00022692"/>
    </source>
</evidence>
<keyword evidence="17" id="KW-1185">Reference proteome</keyword>
<keyword evidence="13 14" id="KW-0472">Membrane</keyword>
<proteinExistence type="inferred from homology"/>
<dbReference type="OMA" id="ASRFNWG"/>
<evidence type="ECO:0000256" key="12">
    <source>
        <dbReference type="ARBA" id="ARBA00023065"/>
    </source>
</evidence>
<dbReference type="FunFam" id="3.40.1110.10:FF:000001">
    <property type="entry name" value="Sodium/potassium-transporting ATPase subunit alpha"/>
    <property type="match status" value="1"/>
</dbReference>
<keyword evidence="14" id="KW-0479">Metal-binding</keyword>
<dbReference type="GO" id="GO:1902600">
    <property type="term" value="P:proton transmembrane transport"/>
    <property type="evidence" value="ECO:0000318"/>
    <property type="project" value="GO_Central"/>
</dbReference>
<evidence type="ECO:0000313" key="17">
    <source>
        <dbReference type="Proteomes" id="UP000001064"/>
    </source>
</evidence>
<dbReference type="GO" id="GO:0030007">
    <property type="term" value="P:intracellular potassium ion homeostasis"/>
    <property type="evidence" value="ECO:0000318"/>
    <property type="project" value="GO_Central"/>
</dbReference>
<feature type="transmembrane region" description="Helical" evidence="14">
    <location>
        <begin position="95"/>
        <end position="115"/>
    </location>
</feature>
<keyword evidence="10" id="KW-1278">Translocase</keyword>
<keyword evidence="3 14" id="KW-0813">Transport</keyword>
<dbReference type="SUPFAM" id="SSF81653">
    <property type="entry name" value="Calcium ATPase, transduction domain A"/>
    <property type="match status" value="1"/>
</dbReference>
<dbReference type="InterPro" id="IPR044492">
    <property type="entry name" value="P_typ_ATPase_HD_dom"/>
</dbReference>
<evidence type="ECO:0000256" key="3">
    <source>
        <dbReference type="ARBA" id="ARBA00022448"/>
    </source>
</evidence>
<dbReference type="GO" id="GO:0005886">
    <property type="term" value="C:plasma membrane"/>
    <property type="evidence" value="ECO:0000318"/>
    <property type="project" value="GO_Central"/>
</dbReference>
<dbReference type="GO" id="GO:0006883">
    <property type="term" value="P:intracellular sodium ion homeostasis"/>
    <property type="evidence" value="ECO:0000318"/>
    <property type="project" value="GO_Central"/>
</dbReference>
<name>F1A2S2_DICPU</name>
<evidence type="ECO:0000256" key="10">
    <source>
        <dbReference type="ARBA" id="ARBA00022967"/>
    </source>
</evidence>
<dbReference type="Gene3D" id="2.70.150.10">
    <property type="entry name" value="Calcium-transporting ATPase, cytoplasmic transduction domain A"/>
    <property type="match status" value="1"/>
</dbReference>
<evidence type="ECO:0000259" key="15">
    <source>
        <dbReference type="SMART" id="SM00831"/>
    </source>
</evidence>
<dbReference type="InterPro" id="IPR004014">
    <property type="entry name" value="ATPase_P-typ_cation-transptr_N"/>
</dbReference>
<gene>
    <name evidence="16" type="ORF">DICPUDRAFT_42780</name>
</gene>
<dbReference type="NCBIfam" id="TIGR01106">
    <property type="entry name" value="ATPase-IIC_X-K"/>
    <property type="match status" value="1"/>
</dbReference>
<dbReference type="SUPFAM" id="SSF56784">
    <property type="entry name" value="HAD-like"/>
    <property type="match status" value="1"/>
</dbReference>
<comment type="caution">
    <text evidence="14">Lacks conserved residue(s) required for the propagation of feature annotation.</text>
</comment>
<dbReference type="InterPro" id="IPR023214">
    <property type="entry name" value="HAD_sf"/>
</dbReference>
<dbReference type="Gene3D" id="1.20.1110.10">
    <property type="entry name" value="Calcium-transporting ATPase, transmembrane domain"/>
    <property type="match status" value="1"/>
</dbReference>
<feature type="transmembrane region" description="Helical" evidence="14">
    <location>
        <begin position="71"/>
        <end position="89"/>
    </location>
</feature>
<dbReference type="NCBIfam" id="TIGR01494">
    <property type="entry name" value="ATPase_P-type"/>
    <property type="match status" value="2"/>
</dbReference>
<dbReference type="InterPro" id="IPR036412">
    <property type="entry name" value="HAD-like_sf"/>
</dbReference>
<dbReference type="GO" id="GO:0046872">
    <property type="term" value="F:metal ion binding"/>
    <property type="evidence" value="ECO:0007669"/>
    <property type="project" value="UniProtKB-KW"/>
</dbReference>
<evidence type="ECO:0000256" key="13">
    <source>
        <dbReference type="ARBA" id="ARBA00023136"/>
    </source>
</evidence>
<dbReference type="Gene3D" id="3.40.50.1000">
    <property type="entry name" value="HAD superfamily/HAD-like"/>
    <property type="match status" value="1"/>
</dbReference>
<feature type="transmembrane region" description="Helical" evidence="14">
    <location>
        <begin position="949"/>
        <end position="966"/>
    </location>
</feature>
<evidence type="ECO:0000256" key="14">
    <source>
        <dbReference type="RuleBase" id="RU362084"/>
    </source>
</evidence>
<dbReference type="SMART" id="SM00831">
    <property type="entry name" value="Cation_ATPase_N"/>
    <property type="match status" value="1"/>
</dbReference>
<dbReference type="InterPro" id="IPR023298">
    <property type="entry name" value="ATPase_P-typ_TM_dom_sf"/>
</dbReference>
<comment type="subcellular location">
    <subcellularLocation>
        <location evidence="14">Cell membrane</location>
        <topology evidence="14">Multi-pass membrane protein</topology>
    </subcellularLocation>
    <subcellularLocation>
        <location evidence="1">Membrane</location>
        <topology evidence="1">Multi-pass membrane protein</topology>
    </subcellularLocation>
</comment>
<dbReference type="SFLD" id="SFLDS00003">
    <property type="entry name" value="Haloacid_Dehalogenase"/>
    <property type="match status" value="1"/>
</dbReference>
<dbReference type="InterPro" id="IPR018303">
    <property type="entry name" value="ATPase_P-typ_P_site"/>
</dbReference>
<protein>
    <recommendedName>
        <fullName evidence="14">Sodium/potassium-transporting ATPase subunit alpha</fullName>
    </recommendedName>
</protein>
<dbReference type="PROSITE" id="PS00154">
    <property type="entry name" value="ATPASE_E1_E2"/>
    <property type="match status" value="1"/>
</dbReference>
<evidence type="ECO:0000256" key="9">
    <source>
        <dbReference type="ARBA" id="ARBA00022958"/>
    </source>
</evidence>
<dbReference type="PANTHER" id="PTHR43294">
    <property type="entry name" value="SODIUM/POTASSIUM-TRANSPORTING ATPASE SUBUNIT ALPHA"/>
    <property type="match status" value="1"/>
</dbReference>
<dbReference type="GO" id="GO:1990573">
    <property type="term" value="P:potassium ion import across plasma membrane"/>
    <property type="evidence" value="ECO:0000318"/>
    <property type="project" value="GO_Central"/>
</dbReference>
<dbReference type="GO" id="GO:0036376">
    <property type="term" value="P:sodium ion export across plasma membrane"/>
    <property type="evidence" value="ECO:0000318"/>
    <property type="project" value="GO_Central"/>
</dbReference>
<feature type="transmembrane region" description="Helical" evidence="14">
    <location>
        <begin position="915"/>
        <end position="937"/>
    </location>
</feature>
<dbReference type="eggNOG" id="KOG0203">
    <property type="taxonomic scope" value="Eukaryota"/>
</dbReference>
<comment type="similarity">
    <text evidence="2 14">Belongs to the cation transport ATPase (P-type) (TC 3.A.3) family. Type IIC subfamily.</text>
</comment>
<evidence type="ECO:0000256" key="11">
    <source>
        <dbReference type="ARBA" id="ARBA00022989"/>
    </source>
</evidence>
<dbReference type="PRINTS" id="PR00119">
    <property type="entry name" value="CATATPASE"/>
</dbReference>
<dbReference type="Pfam" id="PF00690">
    <property type="entry name" value="Cation_ATPase_N"/>
    <property type="match status" value="1"/>
</dbReference>
<dbReference type="Gene3D" id="3.40.1110.10">
    <property type="entry name" value="Calcium-transporting ATPase, cytoplasmic domain N"/>
    <property type="match status" value="1"/>
</dbReference>
<dbReference type="Pfam" id="PF13246">
    <property type="entry name" value="Cation_ATPase"/>
    <property type="match status" value="1"/>
</dbReference>
<dbReference type="PANTHER" id="PTHR43294:SF7">
    <property type="entry name" value="P-TYPE ATPASE"/>
    <property type="match status" value="1"/>
</dbReference>
<dbReference type="InterPro" id="IPR023299">
    <property type="entry name" value="ATPase_P-typ_cyto_dom_N"/>
</dbReference>
<feature type="domain" description="Cation-transporting P-type ATPase N-terminal" evidence="15">
    <location>
        <begin position="7"/>
        <end position="88"/>
    </location>
</feature>
<reference evidence="17" key="1">
    <citation type="journal article" date="2011" name="Genome Biol.">
        <title>Comparative genomics of the social amoebae Dictyostelium discoideum and Dictyostelium purpureum.</title>
        <authorList>
            <consortium name="US DOE Joint Genome Institute (JGI-PGF)"/>
            <person name="Sucgang R."/>
            <person name="Kuo A."/>
            <person name="Tian X."/>
            <person name="Salerno W."/>
            <person name="Parikh A."/>
            <person name="Feasley C.L."/>
            <person name="Dalin E."/>
            <person name="Tu H."/>
            <person name="Huang E."/>
            <person name="Barry K."/>
            <person name="Lindquist E."/>
            <person name="Shapiro H."/>
            <person name="Bruce D."/>
            <person name="Schmutz J."/>
            <person name="Salamov A."/>
            <person name="Fey P."/>
            <person name="Gaudet P."/>
            <person name="Anjard C."/>
            <person name="Babu M.M."/>
            <person name="Basu S."/>
            <person name="Bushmanova Y."/>
            <person name="van der Wel H."/>
            <person name="Katoh-Kurasawa M."/>
            <person name="Dinh C."/>
            <person name="Coutinho P.M."/>
            <person name="Saito T."/>
            <person name="Elias M."/>
            <person name="Schaap P."/>
            <person name="Kay R.R."/>
            <person name="Henrissat B."/>
            <person name="Eichinger L."/>
            <person name="Rivero F."/>
            <person name="Putnam N.H."/>
            <person name="West C.M."/>
            <person name="Loomis W.F."/>
            <person name="Chisholm R.L."/>
            <person name="Shaulsky G."/>
            <person name="Strassmann J.E."/>
            <person name="Queller D.C."/>
            <person name="Kuspa A."/>
            <person name="Grigoriev I.V."/>
        </authorList>
    </citation>
    <scope>NUCLEOTIDE SEQUENCE [LARGE SCALE GENOMIC DNA]</scope>
    <source>
        <strain evidence="17">QSDP1</strain>
    </source>
</reference>
<dbReference type="FunFam" id="2.70.150.10:FF:000003">
    <property type="entry name" value="Sodium/potassium-transporting ATPase subunit alpha"/>
    <property type="match status" value="1"/>
</dbReference>
<dbReference type="AlphaFoldDB" id="F1A2S2"/>
<evidence type="ECO:0000256" key="8">
    <source>
        <dbReference type="ARBA" id="ARBA00022840"/>
    </source>
</evidence>
<keyword evidence="6 14" id="KW-0812">Transmembrane</keyword>
<dbReference type="Pfam" id="PF00122">
    <property type="entry name" value="E1-E2_ATPase"/>
    <property type="match status" value="1"/>
</dbReference>
<dbReference type="Proteomes" id="UP000001064">
    <property type="component" value="Unassembled WGS sequence"/>
</dbReference>
<dbReference type="GO" id="GO:0005524">
    <property type="term" value="F:ATP binding"/>
    <property type="evidence" value="ECO:0007669"/>
    <property type="project" value="UniProtKB-KW"/>
</dbReference>
<keyword evidence="12 14" id="KW-0406">Ion transport</keyword>
<organism evidence="16 17">
    <name type="scientific">Dictyostelium purpureum</name>
    <name type="common">Slime mold</name>
    <dbReference type="NCBI Taxonomy" id="5786"/>
    <lineage>
        <taxon>Eukaryota</taxon>
        <taxon>Amoebozoa</taxon>
        <taxon>Evosea</taxon>
        <taxon>Eumycetozoa</taxon>
        <taxon>Dictyostelia</taxon>
        <taxon>Dictyosteliales</taxon>
        <taxon>Dictyosteliaceae</taxon>
        <taxon>Dictyostelium</taxon>
    </lineage>
</organism>
<keyword evidence="7 14" id="KW-0547">Nucleotide-binding</keyword>
<dbReference type="GeneID" id="10505281"/>
<dbReference type="SUPFAM" id="SSF81660">
    <property type="entry name" value="Metal cation-transporting ATPase, ATP-binding domain N"/>
    <property type="match status" value="1"/>
</dbReference>
<dbReference type="FunFam" id="1.20.1110.10:FF:000095">
    <property type="entry name" value="Sodium/potassium-transporting ATPase subunit alpha-1"/>
    <property type="match status" value="1"/>
</dbReference>
<dbReference type="Pfam" id="PF00689">
    <property type="entry name" value="Cation_ATPase_C"/>
    <property type="match status" value="1"/>
</dbReference>
<keyword evidence="5" id="KW-0597">Phosphoprotein</keyword>
<feature type="transmembrane region" description="Helical" evidence="14">
    <location>
        <begin position="258"/>
        <end position="278"/>
    </location>
</feature>
<dbReference type="RefSeq" id="XP_003293965.1">
    <property type="nucleotide sequence ID" value="XM_003293917.1"/>
</dbReference>
<keyword evidence="9 14" id="KW-0630">Potassium</keyword>
<evidence type="ECO:0000313" key="16">
    <source>
        <dbReference type="EMBL" id="EGC29505.1"/>
    </source>
</evidence>
<evidence type="ECO:0000256" key="4">
    <source>
        <dbReference type="ARBA" id="ARBA00022538"/>
    </source>
</evidence>
<evidence type="ECO:0000256" key="5">
    <source>
        <dbReference type="ARBA" id="ARBA00022553"/>
    </source>
</evidence>
<dbReference type="Pfam" id="PF08282">
    <property type="entry name" value="Hydrolase_3"/>
    <property type="match status" value="1"/>
</dbReference>
<dbReference type="SFLD" id="SFLDG00002">
    <property type="entry name" value="C1.7:_P-type_atpase_like"/>
    <property type="match status" value="1"/>
</dbReference>
<keyword evidence="4 14" id="KW-0633">Potassium transport</keyword>
<evidence type="ECO:0000256" key="2">
    <source>
        <dbReference type="ARBA" id="ARBA00006934"/>
    </source>
</evidence>
<evidence type="ECO:0000256" key="1">
    <source>
        <dbReference type="ARBA" id="ARBA00004141"/>
    </source>
</evidence>
<accession>F1A2S2</accession>
<dbReference type="VEuPathDB" id="AmoebaDB:DICPUDRAFT_42780"/>
<dbReference type="STRING" id="5786.F1A2S2"/>
<sequence>AAEYDVNEHELTLEQLSDKFTTDINFSDPSQSGGLTSSLASELLSRYGKNVLKPPKEIPWYVQLAKCFTNFFMILLEVAGALCFLAYGLDRSIRVNLYLACVLYAIVIFTCLLTFSQERQTGNIMKSFKNLLPQSCRVIRDGSETKIKVEDIVIGDIVVVSAGDKVPGDIRIITCNGMKVDNSSLTGESEAQSCTVTCTDDNPLESHNLAFYGTLVMDGSARGVVIRTGTNTLIGKIADMASNTEQTETTLQIETKRFVHFITVLGITMGLLFFIIGFCVGIKPIPNLINVLGLIVANVPEGLPSTITACLTVTARRLSKRNVYSKKLESIETLGSITLIASDKTGTLTQNRMTVSHMWYDNTIFRAIENGGTIDRTLFDLGTPTCSNLIRVGACCNRADFDRLLEGNMERPIENRLILGDASESALVRLCHKIEDIEITRAKNSKVFEIPFNSTNKWQLSIHKLENDNSSSRILYMKGAPEIIFEKCSKIMQNGKEIPIDEKINADFITAYEALGSMGERCLGFAQLLLTDENTVPNDLYDAQILNFPMTGLTFVGLCSLLDPPRENVPFAVHQCKTAGIKVIMVTGDHPITAKAIAKKVGIISSPTVEDIAQERGVPVSEVDDSEAGAIVLHGAQLREFTEADWDRVLSKGEIVFARTSPQQKSQIVENAQRRKEVVAVTGDGVNDSPALKKADIGVAMGVVGSDVAKETADIILLDDNFASIVAGIEEGRIIFDNLKKSIAYTLSHAIPEIAPFLLNIVSGIPLAITSFLILCIDLGTEMAPAISLAYEKGEKDIMTRKPRVLGKDHLVTTNLLSYSYLQAGPIEAIVSFLNFFLVMAAEGFPPHILPGTTQDYFIETALPLNGKNAHQQITALRKAQTAYFMTLVMCQFFNLITNKTRVVPLWRHGMMNMYVNIGLIIEAGICCFVIYTPFIHTIIESEVFPGKFWAYPLPMVFCLFAWNEIRKRIAFDHSFKISSSLAF</sequence>
<dbReference type="InterPro" id="IPR050510">
    <property type="entry name" value="Cation_transp_ATPase_P-type"/>
</dbReference>
<keyword evidence="11 14" id="KW-1133">Transmembrane helix</keyword>
<dbReference type="FunFam" id="3.40.50.1000:FF:000083">
    <property type="entry name" value="Sodium/potassium-transporting ATPase subunit alpha"/>
    <property type="match status" value="1"/>
</dbReference>
<dbReference type="GO" id="GO:0016887">
    <property type="term" value="F:ATP hydrolysis activity"/>
    <property type="evidence" value="ECO:0007669"/>
    <property type="project" value="InterPro"/>
</dbReference>
<dbReference type="GO" id="GO:0005391">
    <property type="term" value="F:P-type sodium:potassium-exchanging transporter activity"/>
    <property type="evidence" value="ECO:0000318"/>
    <property type="project" value="GO_Central"/>
</dbReference>
<evidence type="ECO:0000256" key="7">
    <source>
        <dbReference type="ARBA" id="ARBA00022741"/>
    </source>
</evidence>
<dbReference type="SUPFAM" id="SSF81665">
    <property type="entry name" value="Calcium ATPase, transmembrane domain M"/>
    <property type="match status" value="1"/>
</dbReference>
<dbReference type="InterPro" id="IPR059000">
    <property type="entry name" value="ATPase_P-type_domA"/>
</dbReference>